<evidence type="ECO:0000256" key="7">
    <source>
        <dbReference type="HAMAP-Rule" id="MF_01428"/>
    </source>
</evidence>
<dbReference type="NCBIfam" id="TIGR03838">
    <property type="entry name" value="queuosine_YadB"/>
    <property type="match status" value="1"/>
</dbReference>
<dbReference type="GO" id="GO:0006424">
    <property type="term" value="P:glutamyl-tRNA aminoacylation"/>
    <property type="evidence" value="ECO:0007669"/>
    <property type="project" value="InterPro"/>
</dbReference>
<feature type="binding site" evidence="7">
    <location>
        <position position="102"/>
    </location>
    <ligand>
        <name>Zn(2+)</name>
        <dbReference type="ChEBI" id="CHEBI:29105"/>
    </ligand>
</feature>
<dbReference type="OrthoDB" id="9807503at2"/>
<accession>A0A8B6X7P0</accession>
<feature type="binding site" evidence="7">
    <location>
        <position position="122"/>
    </location>
    <ligand>
        <name>Zn(2+)</name>
        <dbReference type="ChEBI" id="CHEBI:29105"/>
    </ligand>
</feature>
<evidence type="ECO:0000256" key="6">
    <source>
        <dbReference type="ARBA" id="ARBA00023146"/>
    </source>
</evidence>
<proteinExistence type="inferred from homology"/>
<dbReference type="InterPro" id="IPR022380">
    <property type="entry name" value="Glu-Q_tRNA(Asp)_Synthase"/>
</dbReference>
<keyword evidence="5 7" id="KW-0067">ATP-binding</keyword>
<keyword evidence="10" id="KW-1185">Reference proteome</keyword>
<feature type="short sequence motif" description="'KMSKS' region" evidence="7">
    <location>
        <begin position="241"/>
        <end position="245"/>
    </location>
</feature>
<keyword evidence="4 7" id="KW-0862">Zinc</keyword>
<protein>
    <recommendedName>
        <fullName evidence="7">Glutamyl-Q tRNA(Asp) synthetase</fullName>
        <shortName evidence="7">Glu-Q-RSs</shortName>
        <ecNumber evidence="7">6.1.1.-</ecNumber>
    </recommendedName>
</protein>
<dbReference type="GO" id="GO:0005829">
    <property type="term" value="C:cytosol"/>
    <property type="evidence" value="ECO:0007669"/>
    <property type="project" value="TreeGrafter"/>
</dbReference>
<feature type="domain" description="Glutamyl/glutaminyl-tRNA synthetase class Ib catalytic" evidence="9">
    <location>
        <begin position="8"/>
        <end position="252"/>
    </location>
</feature>
<comment type="function">
    <text evidence="7">Catalyzes the tRNA-independent activation of glutamate in presence of ATP and the subsequent transfer of glutamate onto a tRNA(Asp). Glutamate is transferred on the 2-amino-5-(4,5-dihydroxy-2-cyclopenten-1-yl) moiety of the queuosine in the wobble position of the QUC anticodon.</text>
</comment>
<evidence type="ECO:0000256" key="3">
    <source>
        <dbReference type="ARBA" id="ARBA00022741"/>
    </source>
</evidence>
<feature type="binding site" evidence="7">
    <location>
        <position position="100"/>
    </location>
    <ligand>
        <name>Zn(2+)</name>
        <dbReference type="ChEBI" id="CHEBI:29105"/>
    </ligand>
</feature>
<evidence type="ECO:0000256" key="2">
    <source>
        <dbReference type="ARBA" id="ARBA00022723"/>
    </source>
</evidence>
<dbReference type="EC" id="6.1.1.-" evidence="7"/>
<dbReference type="InterPro" id="IPR020058">
    <property type="entry name" value="Glu/Gln-tRNA-synth_Ib_cat-dom"/>
</dbReference>
<evidence type="ECO:0000256" key="8">
    <source>
        <dbReference type="RuleBase" id="RU363037"/>
    </source>
</evidence>
<dbReference type="NCBIfam" id="NF004314">
    <property type="entry name" value="PRK05710.1-3"/>
    <property type="match status" value="1"/>
</dbReference>
<organism evidence="10 11">
    <name type="scientific">Derxia gummosa DSM 723</name>
    <dbReference type="NCBI Taxonomy" id="1121388"/>
    <lineage>
        <taxon>Bacteria</taxon>
        <taxon>Pseudomonadati</taxon>
        <taxon>Pseudomonadota</taxon>
        <taxon>Betaproteobacteria</taxon>
        <taxon>Burkholderiales</taxon>
        <taxon>Alcaligenaceae</taxon>
        <taxon>Derxia</taxon>
    </lineage>
</organism>
<evidence type="ECO:0000313" key="10">
    <source>
        <dbReference type="Proteomes" id="UP000675920"/>
    </source>
</evidence>
<feature type="short sequence motif" description="'HIGH' region" evidence="7">
    <location>
        <begin position="11"/>
        <end position="21"/>
    </location>
</feature>
<gene>
    <name evidence="11" type="primary">gluQRS</name>
    <name evidence="7" type="synonym">gluQ</name>
</gene>
<evidence type="ECO:0000256" key="1">
    <source>
        <dbReference type="ARBA" id="ARBA00022598"/>
    </source>
</evidence>
<dbReference type="GO" id="GO:0004818">
    <property type="term" value="F:glutamate-tRNA ligase activity"/>
    <property type="evidence" value="ECO:0007669"/>
    <property type="project" value="TreeGrafter"/>
</dbReference>
<dbReference type="PANTHER" id="PTHR43311">
    <property type="entry name" value="GLUTAMATE--TRNA LIGASE"/>
    <property type="match status" value="1"/>
</dbReference>
<keyword evidence="6 7" id="KW-0030">Aminoacyl-tRNA synthetase</keyword>
<dbReference type="Proteomes" id="UP000675920">
    <property type="component" value="Unplaced"/>
</dbReference>
<dbReference type="GO" id="GO:0005524">
    <property type="term" value="F:ATP binding"/>
    <property type="evidence" value="ECO:0007669"/>
    <property type="project" value="UniProtKB-KW"/>
</dbReference>
<dbReference type="AlphaFoldDB" id="A0A8B6X7P0"/>
<feature type="binding site" evidence="7">
    <location>
        <position position="244"/>
    </location>
    <ligand>
        <name>ATP</name>
        <dbReference type="ChEBI" id="CHEBI:30616"/>
    </ligand>
</feature>
<dbReference type="RefSeq" id="WP_028312821.1">
    <property type="nucleotide sequence ID" value="NZ_KI519499.1"/>
</dbReference>
<feature type="binding site" evidence="7">
    <location>
        <position position="202"/>
    </location>
    <ligand>
        <name>L-glutamate</name>
        <dbReference type="ChEBI" id="CHEBI:29985"/>
    </ligand>
</feature>
<dbReference type="HAMAP" id="MF_01428">
    <property type="entry name" value="Glu_Q_tRNA_synth"/>
    <property type="match status" value="1"/>
</dbReference>
<dbReference type="InterPro" id="IPR049940">
    <property type="entry name" value="GluQ/Sye"/>
</dbReference>
<feature type="binding site" evidence="7">
    <location>
        <position position="44"/>
    </location>
    <ligand>
        <name>L-glutamate</name>
        <dbReference type="ChEBI" id="CHEBI:29985"/>
    </ligand>
</feature>
<keyword evidence="1 7" id="KW-0436">Ligase</keyword>
<evidence type="ECO:0000256" key="4">
    <source>
        <dbReference type="ARBA" id="ARBA00022833"/>
    </source>
</evidence>
<keyword evidence="8" id="KW-0648">Protein biosynthesis</keyword>
<dbReference type="Gene3D" id="3.40.50.620">
    <property type="entry name" value="HUPs"/>
    <property type="match status" value="1"/>
</dbReference>
<dbReference type="PANTHER" id="PTHR43311:SF1">
    <property type="entry name" value="GLUTAMYL-Q TRNA(ASP) SYNTHETASE"/>
    <property type="match status" value="1"/>
</dbReference>
<name>A0A8B6X7P0_9BURK</name>
<comment type="cofactor">
    <cofactor evidence="7">
        <name>Zn(2+)</name>
        <dbReference type="ChEBI" id="CHEBI:29105"/>
    </cofactor>
    <text evidence="7">Binds 1 zinc ion per subunit.</text>
</comment>
<sequence length="298" mass="31382">MSGGHVGRFAPSPTGPLHAGSMVAALASRADVLAHGGRWLLRIEDVDGPRAAPGATDAILQALAACGFAHDGEIVFQSRRGAAYAAALDGLIARDLAYPCACTRAEVAREAARRTADGEAVYSGACAHGIAPERAGARAARAWRARMPDRDIAWTDRWRGPQHENPARDTGDVVVKRADGIWAYHLAVVVDDIAAGVTDIVRGADLLHSTARQIALREALGVTAPLRWLHVPLLRDAAGNKLSKQTLAPAVDVRAPLAVLTTAARALGLDLAGEPRTVAAFWTLAPAAWERRLAALPE</sequence>
<dbReference type="GO" id="GO:0006400">
    <property type="term" value="P:tRNA modification"/>
    <property type="evidence" value="ECO:0007669"/>
    <property type="project" value="InterPro"/>
</dbReference>
<keyword evidence="3 7" id="KW-0547">Nucleotide-binding</keyword>
<feature type="binding site" evidence="7">
    <location>
        <position position="126"/>
    </location>
    <ligand>
        <name>Zn(2+)</name>
        <dbReference type="ChEBI" id="CHEBI:29105"/>
    </ligand>
</feature>
<dbReference type="PRINTS" id="PR00987">
    <property type="entry name" value="TRNASYNTHGLU"/>
</dbReference>
<dbReference type="GO" id="GO:0008270">
    <property type="term" value="F:zinc ion binding"/>
    <property type="evidence" value="ECO:0007669"/>
    <property type="project" value="UniProtKB-UniRule"/>
</dbReference>
<dbReference type="InterPro" id="IPR000924">
    <property type="entry name" value="Glu/Gln-tRNA-synth"/>
</dbReference>
<feature type="binding site" evidence="7">
    <location>
        <position position="184"/>
    </location>
    <ligand>
        <name>L-glutamate</name>
        <dbReference type="ChEBI" id="CHEBI:29985"/>
    </ligand>
</feature>
<dbReference type="Pfam" id="PF00749">
    <property type="entry name" value="tRNA-synt_1c"/>
    <property type="match status" value="1"/>
</dbReference>
<dbReference type="SUPFAM" id="SSF52374">
    <property type="entry name" value="Nucleotidylyl transferase"/>
    <property type="match status" value="1"/>
</dbReference>
<reference evidence="11" key="1">
    <citation type="submission" date="2025-08" db="UniProtKB">
        <authorList>
            <consortium name="RefSeq"/>
        </authorList>
    </citation>
    <scope>IDENTIFICATION</scope>
</reference>
<evidence type="ECO:0000313" key="11">
    <source>
        <dbReference type="RefSeq" id="WP_028312821.1"/>
    </source>
</evidence>
<dbReference type="InterPro" id="IPR014729">
    <property type="entry name" value="Rossmann-like_a/b/a_fold"/>
</dbReference>
<evidence type="ECO:0000259" key="9">
    <source>
        <dbReference type="Pfam" id="PF00749"/>
    </source>
</evidence>
<comment type="similarity">
    <text evidence="7">Belongs to the class-I aminoacyl-tRNA synthetase family. GluQ subfamily.</text>
</comment>
<feature type="binding site" evidence="7">
    <location>
        <begin position="8"/>
        <end position="12"/>
    </location>
    <ligand>
        <name>L-glutamate</name>
        <dbReference type="ChEBI" id="CHEBI:29985"/>
    </ligand>
</feature>
<evidence type="ECO:0000256" key="5">
    <source>
        <dbReference type="ARBA" id="ARBA00022840"/>
    </source>
</evidence>
<keyword evidence="2 7" id="KW-0479">Metal-binding</keyword>